<evidence type="ECO:0000259" key="1">
    <source>
        <dbReference type="Pfam" id="PF24764"/>
    </source>
</evidence>
<dbReference type="Pfam" id="PF24764">
    <property type="entry name" value="rva_4"/>
    <property type="match status" value="1"/>
</dbReference>
<dbReference type="InterPro" id="IPR058913">
    <property type="entry name" value="Integrase_dom_put"/>
</dbReference>
<reference evidence="3 4" key="1">
    <citation type="submission" date="2025-04" db="UniProtKB">
        <authorList>
            <consortium name="RefSeq"/>
        </authorList>
    </citation>
    <scope>IDENTIFICATION</scope>
    <source>
        <tissue evidence="3 4">Whole sample</tissue>
    </source>
</reference>
<gene>
    <name evidence="3 4 5 6" type="primary">LOC111101612</name>
</gene>
<dbReference type="KEGG" id="cvn:111101612"/>
<dbReference type="Proteomes" id="UP000694844">
    <property type="component" value="Chromosome 6"/>
</dbReference>
<keyword evidence="2" id="KW-1185">Reference proteome</keyword>
<evidence type="ECO:0000313" key="2">
    <source>
        <dbReference type="Proteomes" id="UP000694844"/>
    </source>
</evidence>
<proteinExistence type="predicted"/>
<feature type="domain" description="Integrase core" evidence="1">
    <location>
        <begin position="177"/>
        <end position="354"/>
    </location>
</feature>
<evidence type="ECO:0000313" key="5">
    <source>
        <dbReference type="RefSeq" id="XP_022289867.1"/>
    </source>
</evidence>
<dbReference type="SUPFAM" id="SSF53098">
    <property type="entry name" value="Ribonuclease H-like"/>
    <property type="match status" value="1"/>
</dbReference>
<evidence type="ECO:0000313" key="3">
    <source>
        <dbReference type="RefSeq" id="XP_022289865.1"/>
    </source>
</evidence>
<organism evidence="2 6">
    <name type="scientific">Crassostrea virginica</name>
    <name type="common">Eastern oyster</name>
    <dbReference type="NCBI Taxonomy" id="6565"/>
    <lineage>
        <taxon>Eukaryota</taxon>
        <taxon>Metazoa</taxon>
        <taxon>Spiralia</taxon>
        <taxon>Lophotrochozoa</taxon>
        <taxon>Mollusca</taxon>
        <taxon>Bivalvia</taxon>
        <taxon>Autobranchia</taxon>
        <taxon>Pteriomorphia</taxon>
        <taxon>Ostreida</taxon>
        <taxon>Ostreoidea</taxon>
        <taxon>Ostreidae</taxon>
        <taxon>Crassostrea</taxon>
    </lineage>
</organism>
<dbReference type="RefSeq" id="XP_022289865.1">
    <property type="nucleotide sequence ID" value="XM_022434157.1"/>
</dbReference>
<evidence type="ECO:0000313" key="4">
    <source>
        <dbReference type="RefSeq" id="XP_022289866.1"/>
    </source>
</evidence>
<dbReference type="AlphaFoldDB" id="A0A8B8AH56"/>
<accession>A0A8B8AH56</accession>
<dbReference type="PANTHER" id="PTHR46791:SF13">
    <property type="entry name" value="CLR5 DOMAIN-CONTAINING PROTEIN"/>
    <property type="match status" value="1"/>
</dbReference>
<sequence>MNSIQSMITYFRLPVHVNQRSISNHALLSLVNTNNEMPGKLDLPIQPWPKLGEDLTFWPWFVMIIHVELCFVSLKSHNNGAYNYRLEYFKRKIIPKLHLNIRRGGESLTEFDEIVHLIQIELLLKPDRSITDMLFRLKVMHGCNVRREMVRQIMRTLDPVGVFQRKGNKLKRRQYFSKGPNWIWHIADQYDKLSPYGIFISGCIDGFSRYVLWCKAGISNKNPAKIAGYFLSTVEHVKGYPHIIRGDAGTENMTVATMQNFLREDDEDSFSKKAFIFGKSTHNQRIERWWGTLRVKCTDRWIHHFKELERDGHFTIGDIVHTTLIQYCYMDIIRRELDDVTYAWNCHRIRSQKHGDIVPGIPDLLYNVPEMLGNPDCRNYIHAMDTNSDGFHFLRSQCCFGNDLDEDTKSTLDAICDKYHVKSVFEAKSLYILLKNALEARLYH</sequence>
<dbReference type="RefSeq" id="XP_022289866.1">
    <property type="nucleotide sequence ID" value="XM_022434158.1"/>
</dbReference>
<dbReference type="RefSeq" id="XP_022289867.1">
    <property type="nucleotide sequence ID" value="XM_022434159.1"/>
</dbReference>
<name>A0A8B8AH56_CRAVI</name>
<dbReference type="RefSeq" id="XP_022289868.1">
    <property type="nucleotide sequence ID" value="XM_022434160.1"/>
</dbReference>
<evidence type="ECO:0000313" key="6">
    <source>
        <dbReference type="RefSeq" id="XP_022289868.1"/>
    </source>
</evidence>
<dbReference type="PANTHER" id="PTHR46791">
    <property type="entry name" value="EXPRESSED PROTEIN"/>
    <property type="match status" value="1"/>
</dbReference>
<dbReference type="OrthoDB" id="5971504at2759"/>
<protein>
    <submittedName>
        <fullName evidence="3 4">Uncharacterized protein LOC111101612 isoform X1</fullName>
    </submittedName>
</protein>
<dbReference type="InterPro" id="IPR012337">
    <property type="entry name" value="RNaseH-like_sf"/>
</dbReference>
<dbReference type="GeneID" id="111101612"/>